<dbReference type="PROSITE" id="PS51257">
    <property type="entry name" value="PROKAR_LIPOPROTEIN"/>
    <property type="match status" value="1"/>
</dbReference>
<dbReference type="AlphaFoldDB" id="A0A382Q821"/>
<evidence type="ECO:0000259" key="1">
    <source>
        <dbReference type="PROSITE" id="PS50268"/>
    </source>
</evidence>
<protein>
    <recommendedName>
        <fullName evidence="1">Cadherin domain-containing protein</fullName>
    </recommendedName>
</protein>
<gene>
    <name evidence="2" type="ORF">METZ01_LOCUS334583</name>
</gene>
<reference evidence="2" key="1">
    <citation type="submission" date="2018-05" db="EMBL/GenBank/DDBJ databases">
        <authorList>
            <person name="Lanie J.A."/>
            <person name="Ng W.-L."/>
            <person name="Kazmierczak K.M."/>
            <person name="Andrzejewski T.M."/>
            <person name="Davidsen T.M."/>
            <person name="Wayne K.J."/>
            <person name="Tettelin H."/>
            <person name="Glass J.I."/>
            <person name="Rusch D."/>
            <person name="Podicherti R."/>
            <person name="Tsui H.-C.T."/>
            <person name="Winkler M.E."/>
        </authorList>
    </citation>
    <scope>NUCLEOTIDE SEQUENCE</scope>
</reference>
<dbReference type="EMBL" id="UINC01112639">
    <property type="protein sequence ID" value="SVC81729.1"/>
    <property type="molecule type" value="Genomic_DNA"/>
</dbReference>
<dbReference type="GO" id="GO:0007156">
    <property type="term" value="P:homophilic cell adhesion via plasma membrane adhesion molecules"/>
    <property type="evidence" value="ECO:0007669"/>
    <property type="project" value="InterPro"/>
</dbReference>
<feature type="non-terminal residue" evidence="2">
    <location>
        <position position="247"/>
    </location>
</feature>
<dbReference type="SUPFAM" id="SSF49313">
    <property type="entry name" value="Cadherin-like"/>
    <property type="match status" value="1"/>
</dbReference>
<dbReference type="GO" id="GO:0016020">
    <property type="term" value="C:membrane"/>
    <property type="evidence" value="ECO:0007669"/>
    <property type="project" value="InterPro"/>
</dbReference>
<feature type="domain" description="Cadherin" evidence="1">
    <location>
        <begin position="56"/>
        <end position="168"/>
    </location>
</feature>
<organism evidence="2">
    <name type="scientific">marine metagenome</name>
    <dbReference type="NCBI Taxonomy" id="408172"/>
    <lineage>
        <taxon>unclassified sequences</taxon>
        <taxon>metagenomes</taxon>
        <taxon>ecological metagenomes</taxon>
    </lineage>
</organism>
<name>A0A382Q821_9ZZZZ</name>
<sequence length="247" mass="26667">MINKFNFILLSISILMVSGCEDAELAFPGNTQESSPSEPKGSIAWAILYDENNVGQLPENLQGTNTTLGSIDVVDTNPDDEIKLVTIQSQKINGNNRNLFTVMKDSLDTWKVVLLPSANIDYETIHSQNGSSTQSEIVMEITDDSPTEEKGTLTVSVLITNVNESPTWGNTSIGATADEGIPYQSSAITWGDVDLDDSHELSSDNLPGWLTLDVNKLTGTPSTADVNPNTSFTLKLQDQGGLEITKS</sequence>
<proteinExistence type="predicted"/>
<dbReference type="Pfam" id="PF05345">
    <property type="entry name" value="He_PIG"/>
    <property type="match status" value="1"/>
</dbReference>
<accession>A0A382Q821</accession>
<dbReference type="InterPro" id="IPR015919">
    <property type="entry name" value="Cadherin-like_sf"/>
</dbReference>
<dbReference type="Gene3D" id="2.60.40.10">
    <property type="entry name" value="Immunoglobulins"/>
    <property type="match status" value="1"/>
</dbReference>
<evidence type="ECO:0000313" key="2">
    <source>
        <dbReference type="EMBL" id="SVC81729.1"/>
    </source>
</evidence>
<dbReference type="GO" id="GO:0005509">
    <property type="term" value="F:calcium ion binding"/>
    <property type="evidence" value="ECO:0007669"/>
    <property type="project" value="InterPro"/>
</dbReference>
<dbReference type="PROSITE" id="PS50268">
    <property type="entry name" value="CADHERIN_2"/>
    <property type="match status" value="1"/>
</dbReference>
<dbReference type="InterPro" id="IPR013783">
    <property type="entry name" value="Ig-like_fold"/>
</dbReference>
<dbReference type="InterPro" id="IPR002126">
    <property type="entry name" value="Cadherin-like_dom"/>
</dbReference>